<keyword evidence="3" id="KW-0597">Phosphoprotein</keyword>
<dbReference type="Gene3D" id="2.30.38.10">
    <property type="entry name" value="Luciferase, Domain 3"/>
    <property type="match status" value="1"/>
</dbReference>
<evidence type="ECO:0000313" key="6">
    <source>
        <dbReference type="Proteomes" id="UP001519363"/>
    </source>
</evidence>
<organism evidence="5 6">
    <name type="scientific">Crossiella equi</name>
    <dbReference type="NCBI Taxonomy" id="130796"/>
    <lineage>
        <taxon>Bacteria</taxon>
        <taxon>Bacillati</taxon>
        <taxon>Actinomycetota</taxon>
        <taxon>Actinomycetes</taxon>
        <taxon>Pseudonocardiales</taxon>
        <taxon>Pseudonocardiaceae</taxon>
        <taxon>Crossiella</taxon>
    </lineage>
</organism>
<dbReference type="SUPFAM" id="SSF53474">
    <property type="entry name" value="alpha/beta-Hydrolases"/>
    <property type="match status" value="1"/>
</dbReference>
<dbReference type="InterPro" id="IPR025110">
    <property type="entry name" value="AMP-bd_C"/>
</dbReference>
<dbReference type="SMART" id="SM00823">
    <property type="entry name" value="PKS_PP"/>
    <property type="match status" value="1"/>
</dbReference>
<evidence type="ECO:0000313" key="5">
    <source>
        <dbReference type="EMBL" id="MBP2479713.1"/>
    </source>
</evidence>
<keyword evidence="2" id="KW-0596">Phosphopantetheine</keyword>
<evidence type="ECO:0000256" key="2">
    <source>
        <dbReference type="ARBA" id="ARBA00022450"/>
    </source>
</evidence>
<comment type="caution">
    <text evidence="5">The sequence shown here is derived from an EMBL/GenBank/DDBJ whole genome shotgun (WGS) entry which is preliminary data.</text>
</comment>
<name>A0ABS5AT28_9PSEU</name>
<dbReference type="InterPro" id="IPR000873">
    <property type="entry name" value="AMP-dep_synth/lig_dom"/>
</dbReference>
<dbReference type="PANTHER" id="PTHR45527:SF1">
    <property type="entry name" value="FATTY ACID SYNTHASE"/>
    <property type="match status" value="1"/>
</dbReference>
<dbReference type="Gene3D" id="3.30.300.30">
    <property type="match status" value="1"/>
</dbReference>
<dbReference type="SUPFAM" id="SSF52777">
    <property type="entry name" value="CoA-dependent acyltransferases"/>
    <property type="match status" value="2"/>
</dbReference>
<dbReference type="Gene3D" id="3.40.50.1820">
    <property type="entry name" value="alpha/beta hydrolase"/>
    <property type="match status" value="1"/>
</dbReference>
<dbReference type="InterPro" id="IPR045851">
    <property type="entry name" value="AMP-bd_C_sf"/>
</dbReference>
<dbReference type="InterPro" id="IPR020806">
    <property type="entry name" value="PKS_PP-bd"/>
</dbReference>
<dbReference type="Pfam" id="PF13193">
    <property type="entry name" value="AMP-binding_C"/>
    <property type="match status" value="1"/>
</dbReference>
<evidence type="ECO:0000256" key="3">
    <source>
        <dbReference type="ARBA" id="ARBA00022553"/>
    </source>
</evidence>
<dbReference type="InterPro" id="IPR020845">
    <property type="entry name" value="AMP-binding_CS"/>
</dbReference>
<dbReference type="SMART" id="SM00824">
    <property type="entry name" value="PKS_TE"/>
    <property type="match status" value="1"/>
</dbReference>
<comment type="cofactor">
    <cofactor evidence="1">
        <name>pantetheine 4'-phosphate</name>
        <dbReference type="ChEBI" id="CHEBI:47942"/>
    </cofactor>
</comment>
<dbReference type="InterPro" id="IPR001031">
    <property type="entry name" value="Thioesterase"/>
</dbReference>
<dbReference type="SUPFAM" id="SSF47336">
    <property type="entry name" value="ACP-like"/>
    <property type="match status" value="1"/>
</dbReference>
<dbReference type="PANTHER" id="PTHR45527">
    <property type="entry name" value="NONRIBOSOMAL PEPTIDE SYNTHETASE"/>
    <property type="match status" value="1"/>
</dbReference>
<sequence>MTPLSFAQRRLWFLHEMSGPSAAYNVPLALRISGALDRESLREAVNDVVARHESLRTTIGSQDGQPCQVVHPPEPAPWAVEEVTEAGLDEALREATRRTFDLTSDLPIRVTLLAITPEEHLLLLVVHHVATDGWSAGPLLRDLATAYTARHRGTAPDWAPLPVQYTDYTSWQREVLAELAAEQTAYWSRRLAGLPDELALPADRPRPAVAGHRGGYLTARLDGELRCGLHELAHRCGASLFMVLHASLAALFTRLGAGEDIPIGTPVAGRTDEALADLVGLFVNNLVLRVDTSGHPSFTELVARVRETALEAMEHQDVPFEYLVEELNPPRSLGRHPLFQTMLALQHLPGEGMCDLPGLRTRLVPVPTLTGTTKFDLGFGVWDHGERGLEVVAEYARDLFDEPTVESLLARWQRLLRAVLAAPERPVTVADVLEPEERQALVVEWNRTAVDVPETTVPALFETQARLSPGAVAADFEGAGLTYRELNERANRLAHALLATGLAPDEVVAIALPRGLDLVVAILAVLKAGAAYLPVDPEYPADRIAFMLGDARPVLLLVDASSDRVVAGGPPRLLVEDVRGERTTDPADADRAASLRPWHCAYLIYTSGSTGTPKAVATPHAGIASQVEAQRGRLGVTAASRVLQFASASFDVSLWELLMALLSGGTVFLAAPEALAPGAPLMKFIDDRRITHATLPPSVLGALPPGSELSPNLSTIVLAAEGPTRELVARWASGRTIVNAYGATENTMCATMSDPLPPTLDREPGIGRPNINSAVYVLGPGLQPVPPGVVGELYLAGKGLSRGYHGRTGLTAERFTACPFGPPGARMYRTGDLARWRPTGELECLGRADDQLNLRGFRIEPREVESALAEHPAVARAAVTARADGSGGQALVAYVQPAHDGCRTAVLREFARSRLPRHMVPSAVVLVADFPLTINGKLDWAALPEPVFGQVSTGARPRTPRERLLTEVFAEVLDLPTAGVHDNFFDLGGHSLLAVRLAERVREVLGVEVGVPALFQAPTPAGLAERLGADGPADTFGVVLPLRPIGEGPPLFCVHPMSGFSWPYAGLVRALAAPVFGVQARGLDRPEPLPASVAEMAADYAERIRKAWPGGPYSLLGWSFGGVVAHAVAAALQERGDEVSGLFVLDAYPPTGRSGVAAVEPSVEDALAVFAADRDPNALAALDEAHLAAMTEVMRNNARLMWRCAPPVYQGDLVHFTAASGQPAEGLSPRDWAPFVTGRIESVPVPCAHDDMARPEPLSHIGSVIAQRLTARRSELA</sequence>
<dbReference type="Gene3D" id="3.30.559.30">
    <property type="entry name" value="Nonribosomal peptide synthetase, condensation domain"/>
    <property type="match status" value="1"/>
</dbReference>
<dbReference type="CDD" id="cd19540">
    <property type="entry name" value="LCL_NRPS-like"/>
    <property type="match status" value="1"/>
</dbReference>
<proteinExistence type="predicted"/>
<dbReference type="Proteomes" id="UP001519363">
    <property type="component" value="Unassembled WGS sequence"/>
</dbReference>
<dbReference type="PROSITE" id="PS00455">
    <property type="entry name" value="AMP_BINDING"/>
    <property type="match status" value="1"/>
</dbReference>
<evidence type="ECO:0000259" key="4">
    <source>
        <dbReference type="PROSITE" id="PS50075"/>
    </source>
</evidence>
<dbReference type="EMBL" id="JAGIOO010000001">
    <property type="protein sequence ID" value="MBP2479713.1"/>
    <property type="molecule type" value="Genomic_DNA"/>
</dbReference>
<dbReference type="PROSITE" id="PS50075">
    <property type="entry name" value="CARRIER"/>
    <property type="match status" value="1"/>
</dbReference>
<dbReference type="RefSeq" id="WP_086786172.1">
    <property type="nucleotide sequence ID" value="NZ_JAGIOO010000001.1"/>
</dbReference>
<dbReference type="Gene3D" id="3.40.50.980">
    <property type="match status" value="2"/>
</dbReference>
<dbReference type="InterPro" id="IPR001242">
    <property type="entry name" value="Condensation_dom"/>
</dbReference>
<dbReference type="InterPro" id="IPR029058">
    <property type="entry name" value="AB_hydrolase_fold"/>
</dbReference>
<gene>
    <name evidence="5" type="ORF">JOF53_008585</name>
</gene>
<dbReference type="InterPro" id="IPR006162">
    <property type="entry name" value="Ppantetheine_attach_site"/>
</dbReference>
<dbReference type="Pfam" id="PF00501">
    <property type="entry name" value="AMP-binding"/>
    <property type="match status" value="1"/>
</dbReference>
<dbReference type="InterPro" id="IPR009081">
    <property type="entry name" value="PP-bd_ACP"/>
</dbReference>
<accession>A0ABS5AT28</accession>
<dbReference type="Pfam" id="PF00550">
    <property type="entry name" value="PP-binding"/>
    <property type="match status" value="1"/>
</dbReference>
<dbReference type="SUPFAM" id="SSF56801">
    <property type="entry name" value="Acetyl-CoA synthetase-like"/>
    <property type="match status" value="1"/>
</dbReference>
<evidence type="ECO:0000256" key="1">
    <source>
        <dbReference type="ARBA" id="ARBA00001957"/>
    </source>
</evidence>
<dbReference type="InterPro" id="IPR020802">
    <property type="entry name" value="TesA-like"/>
</dbReference>
<reference evidence="5 6" key="1">
    <citation type="submission" date="2021-03" db="EMBL/GenBank/DDBJ databases">
        <title>Sequencing the genomes of 1000 actinobacteria strains.</title>
        <authorList>
            <person name="Klenk H.-P."/>
        </authorList>
    </citation>
    <scope>NUCLEOTIDE SEQUENCE [LARGE SCALE GENOMIC DNA]</scope>
    <source>
        <strain evidence="5 6">DSM 44580</strain>
    </source>
</reference>
<keyword evidence="6" id="KW-1185">Reference proteome</keyword>
<dbReference type="InterPro" id="IPR036736">
    <property type="entry name" value="ACP-like_sf"/>
</dbReference>
<dbReference type="NCBIfam" id="TIGR01733">
    <property type="entry name" value="AA-adenyl-dom"/>
    <property type="match status" value="1"/>
</dbReference>
<dbReference type="PROSITE" id="PS00012">
    <property type="entry name" value="PHOSPHOPANTETHEINE"/>
    <property type="match status" value="1"/>
</dbReference>
<feature type="domain" description="Carrier" evidence="4">
    <location>
        <begin position="956"/>
        <end position="1031"/>
    </location>
</feature>
<protein>
    <submittedName>
        <fullName evidence="5">Amino acid adenylation domain-containing protein</fullName>
    </submittedName>
</protein>
<dbReference type="Pfam" id="PF00975">
    <property type="entry name" value="Thioesterase"/>
    <property type="match status" value="1"/>
</dbReference>
<dbReference type="InterPro" id="IPR010071">
    <property type="entry name" value="AA_adenyl_dom"/>
</dbReference>
<dbReference type="Pfam" id="PF00668">
    <property type="entry name" value="Condensation"/>
    <property type="match status" value="1"/>
</dbReference>
<dbReference type="InterPro" id="IPR023213">
    <property type="entry name" value="CAT-like_dom_sf"/>
</dbReference>
<dbReference type="Gene3D" id="3.30.559.10">
    <property type="entry name" value="Chloramphenicol acetyltransferase-like domain"/>
    <property type="match status" value="1"/>
</dbReference>